<dbReference type="NCBIfam" id="TIGR01733">
    <property type="entry name" value="AA-adenyl-dom"/>
    <property type="match status" value="1"/>
</dbReference>
<dbReference type="PANTHER" id="PTHR45527:SF1">
    <property type="entry name" value="FATTY ACID SYNTHASE"/>
    <property type="match status" value="1"/>
</dbReference>
<dbReference type="InterPro" id="IPR045851">
    <property type="entry name" value="AMP-bd_C_sf"/>
</dbReference>
<dbReference type="InterPro" id="IPR000873">
    <property type="entry name" value="AMP-dep_synth/lig_dom"/>
</dbReference>
<feature type="domain" description="Carrier" evidence="4">
    <location>
        <begin position="577"/>
        <end position="652"/>
    </location>
</feature>
<gene>
    <name evidence="5" type="ORF">KK083_01010</name>
</gene>
<dbReference type="GO" id="GO:0005737">
    <property type="term" value="C:cytoplasm"/>
    <property type="evidence" value="ECO:0007669"/>
    <property type="project" value="TreeGrafter"/>
</dbReference>
<dbReference type="GO" id="GO:0003824">
    <property type="term" value="F:catalytic activity"/>
    <property type="evidence" value="ECO:0007669"/>
    <property type="project" value="InterPro"/>
</dbReference>
<dbReference type="FunFam" id="3.40.50.12780:FF:000012">
    <property type="entry name" value="Non-ribosomal peptide synthetase"/>
    <property type="match status" value="1"/>
</dbReference>
<dbReference type="Pfam" id="PF00501">
    <property type="entry name" value="AMP-binding"/>
    <property type="match status" value="2"/>
</dbReference>
<accession>A0AAP2DGZ9</accession>
<dbReference type="RefSeq" id="WP_254159300.1">
    <property type="nucleotide sequence ID" value="NZ_JAHESF010000001.1"/>
</dbReference>
<dbReference type="InterPro" id="IPR042099">
    <property type="entry name" value="ANL_N_sf"/>
</dbReference>
<name>A0AAP2DGZ9_9BACT</name>
<dbReference type="PRINTS" id="PR00154">
    <property type="entry name" value="AMPBINDING"/>
</dbReference>
<dbReference type="InterPro" id="IPR006162">
    <property type="entry name" value="Ppantetheine_attach_site"/>
</dbReference>
<dbReference type="GO" id="GO:0044550">
    <property type="term" value="P:secondary metabolite biosynthetic process"/>
    <property type="evidence" value="ECO:0007669"/>
    <property type="project" value="TreeGrafter"/>
</dbReference>
<comment type="caution">
    <text evidence="5">The sequence shown here is derived from an EMBL/GenBank/DDBJ whole genome shotgun (WGS) entry which is preliminary data.</text>
</comment>
<dbReference type="InterPro" id="IPR020845">
    <property type="entry name" value="AMP-binding_CS"/>
</dbReference>
<dbReference type="SUPFAM" id="SSF56801">
    <property type="entry name" value="Acetyl-CoA synthetase-like"/>
    <property type="match status" value="2"/>
</dbReference>
<keyword evidence="2" id="KW-0596">Phosphopantetheine</keyword>
<dbReference type="FunFam" id="2.30.38.10:FF:000001">
    <property type="entry name" value="Non-ribosomal peptide synthetase PvdI"/>
    <property type="match status" value="1"/>
</dbReference>
<dbReference type="InterPro" id="IPR020806">
    <property type="entry name" value="PKS_PP-bd"/>
</dbReference>
<evidence type="ECO:0000259" key="4">
    <source>
        <dbReference type="PROSITE" id="PS50075"/>
    </source>
</evidence>
<evidence type="ECO:0000256" key="3">
    <source>
        <dbReference type="ARBA" id="ARBA00022553"/>
    </source>
</evidence>
<organism evidence="5 6">
    <name type="scientific">Chryseosolibacter histidini</name>
    <dbReference type="NCBI Taxonomy" id="2782349"/>
    <lineage>
        <taxon>Bacteria</taxon>
        <taxon>Pseudomonadati</taxon>
        <taxon>Bacteroidota</taxon>
        <taxon>Cytophagia</taxon>
        <taxon>Cytophagales</taxon>
        <taxon>Chryseotaleaceae</taxon>
        <taxon>Chryseosolibacter</taxon>
    </lineage>
</organism>
<dbReference type="SUPFAM" id="SSF52777">
    <property type="entry name" value="CoA-dependent acyltransferases"/>
    <property type="match status" value="4"/>
</dbReference>
<evidence type="ECO:0000313" key="5">
    <source>
        <dbReference type="EMBL" id="MBT1695434.1"/>
    </source>
</evidence>
<dbReference type="GO" id="GO:0043041">
    <property type="term" value="P:amino acid activation for nonribosomal peptide biosynthetic process"/>
    <property type="evidence" value="ECO:0007669"/>
    <property type="project" value="TreeGrafter"/>
</dbReference>
<dbReference type="InterPro" id="IPR036736">
    <property type="entry name" value="ACP-like_sf"/>
</dbReference>
<dbReference type="SUPFAM" id="SSF47336">
    <property type="entry name" value="ACP-like"/>
    <property type="match status" value="2"/>
</dbReference>
<dbReference type="InterPro" id="IPR009081">
    <property type="entry name" value="PP-bd_ACP"/>
</dbReference>
<evidence type="ECO:0000256" key="2">
    <source>
        <dbReference type="ARBA" id="ARBA00022450"/>
    </source>
</evidence>
<dbReference type="PROSITE" id="PS50075">
    <property type="entry name" value="CARRIER"/>
    <property type="match status" value="2"/>
</dbReference>
<dbReference type="GO" id="GO:0031177">
    <property type="term" value="F:phosphopantetheine binding"/>
    <property type="evidence" value="ECO:0007669"/>
    <property type="project" value="InterPro"/>
</dbReference>
<protein>
    <submittedName>
        <fullName evidence="5">Amino acid adenylation domain-containing protein</fullName>
    </submittedName>
</protein>
<dbReference type="CDD" id="cd19531">
    <property type="entry name" value="LCL_NRPS-like"/>
    <property type="match status" value="1"/>
</dbReference>
<dbReference type="Gene3D" id="3.40.50.12780">
    <property type="entry name" value="N-terminal domain of ligase-like"/>
    <property type="match status" value="1"/>
</dbReference>
<dbReference type="Gene3D" id="2.30.38.10">
    <property type="entry name" value="Luciferase, Domain 3"/>
    <property type="match status" value="1"/>
</dbReference>
<dbReference type="Gene3D" id="3.30.559.30">
    <property type="entry name" value="Nonribosomal peptide synthetase, condensation domain"/>
    <property type="match status" value="2"/>
</dbReference>
<keyword evidence="3" id="KW-0597">Phosphoprotein</keyword>
<dbReference type="PROSITE" id="PS00012">
    <property type="entry name" value="PHOSPHOPANTETHEINE"/>
    <property type="match status" value="2"/>
</dbReference>
<dbReference type="Pfam" id="PF00668">
    <property type="entry name" value="Condensation"/>
    <property type="match status" value="2"/>
</dbReference>
<dbReference type="NCBIfam" id="TIGR01720">
    <property type="entry name" value="NRPS-para261"/>
    <property type="match status" value="1"/>
</dbReference>
<dbReference type="Gene3D" id="3.30.300.30">
    <property type="match status" value="2"/>
</dbReference>
<evidence type="ECO:0000256" key="1">
    <source>
        <dbReference type="ARBA" id="ARBA00001957"/>
    </source>
</evidence>
<dbReference type="InterPro" id="IPR001242">
    <property type="entry name" value="Condensation_dom"/>
</dbReference>
<dbReference type="PANTHER" id="PTHR45527">
    <property type="entry name" value="NONRIBOSOMAL PEPTIDE SYNTHETASE"/>
    <property type="match status" value="1"/>
</dbReference>
<dbReference type="Gene3D" id="3.40.50.980">
    <property type="match status" value="2"/>
</dbReference>
<dbReference type="InterPro" id="IPR010071">
    <property type="entry name" value="AA_adenyl_dom"/>
</dbReference>
<dbReference type="InterPro" id="IPR020459">
    <property type="entry name" value="AMP-binding"/>
</dbReference>
<proteinExistence type="predicted"/>
<sequence length="2142" mass="240544">MQPANLIEALEAVRYSHAGITFLKEGNREEFLPYDTLYHRALNALSYLQQKGISPKDEVVFQIDDLSTFLVLFWGCVLGNMIPVPLATGRTDDHVQKLFNVWPVLDNAYLVAQADALQKLGEFASRRGYGTTYAAIVDRVIDVEAVLASTSQGNIHPVKEDDIAFIQFSSGSTGAPKGVVLTHKNLLTNMTAISRAAGYSATDSMISWMPLTHDMGLIGFHLNPLLCGMNQYLIPTSLFVRRPALWLDKASEYGISILCSPNFGYKYLLKHCATADEYSWDLSRVRILYNGAEPVSDTLCHEFMQRFGQYGLRSSAMCPVYGLAEASLAVTISGIEDEVISVHLDRNQLMVGGKVSENASRDQSVSFVNVGKPIDHCQVRITDENNAEVGDDTIGHIQIKGNNVTSGYYNNEAETDNAIGRDGWLRTGDLGFFRHNTLYVTGRAKDIFFVNGQNYYPHDIERIAETIEGVELNKVVVAGFFNAATGRDEIVAFVFHRASLETFVPIANALRSVVNLRAGLEIDRVVPVKDIPRTTSGKLQRFKLLEQYREGYFKDAIEALEPMLTGEPDAKAFDRGDKLSSTEERLLAIWKEVLKTDTVTLTDRFFEIGGNSLKAAEAGMMVQRQLGVDLPFEVLYTNQTIAALAKEIDARESVMQKPVPVIEKAAHYALSSAQRRLYYLWAADKSSTGYNIPVAFRISGVVDARRLEQAIRAVIRRHDSLRTTFRAGAEPRFIVHDSTRFFLETQPCTQSDLHVQLKALVQPFDLGGPLFRARLLTISPAEHVLFFDFHHIIADGLSIGYFLDELLQCYAGKTLPEQRVQYKDYTAWERSEVTKQSQALKRYWQHYLHGLPVLEMPLDFTRPAVWSTEGGKVAFNLDKQITERLRRLAETHQCTFQVLLLAVYHVLLSKYTAQEDIVIGIPVSGRRHADLLRVQGMFVNNLAIRTPARADQTFTEYMKAVKQNVIAALDHQDLAFEDIVPLVQTARDVSRNVVFDTMFNYQNMDMPAVPGCGFSVQPYFFDPGISKFDLSLEVFDNSDRPQFAFEYSTHLFQSATIDRLVGHFTNLVLDVLNDPSQRLCDLSLLKAHDHQKLIFTFNATERSYPLHKTVHQLFEEQARSAPDRIAIEFGDDRITYGQLNAQANDLAVHLREQGLLPNGIAAILLRRSPKLVISLLAVLKAGGCYLPVDPDLPAERIDFLIADSRCQLIIAGKNFQGALSPMFDIPVVDTDVQPLASQGFSLASTTNASDLAYIIYTSGTTGSPKGVMIGHRSLTNYSCWAAEHYCKGEQVAFPLFTSISFDLTVTSIFTPLITGNRIVIYEESERNLALADVISDNKCDVIKLTPSHLRLLAEGQWPFSEIRVKRFIVGGEQLETSLARKIFDAFQGKVEIYNEYGPTEATVGCMIHRFDPEEERIAVPIGVPAANTRIYVLDKFLKPVPEGVSGELYIAGDGLAKGYLNQESLTNARFVPDPFVQEQKMYKTGDLARILPEGYIEFIGRADLQVKINGHRIELQEIERHLVGYPGITTALVTVNVNKKGEKNLYAYYQRTEPVDETVIQHYLTRRLPYYMIPLRFTHIAEIPLTQNGKIAYDLLPAPAERVAETTRHDDTMEALMVKIWGDVLGEERISRSDNFFELGGDSIKAVQVVSRLADHQIHLPVKDILTYQSIGQILLHARVAHVSKHYTQGLVEGARALTPIETWFACQPFNKPGYYNQSILLTLNRKTDPRLLNEAFKYLVRQHDGLRMNYDSDRRVVFFNPQHLNGFTVEEYHAGSGGSIDSVTEACEKVKSGFDLASGTLLKAALIRRQDAHDLLLITAHHLVVDGVSWRILLEDLHFFYHSLEKGETVGNLRKTASLIDWQRALSALAADRNLDAETDYWQEVEQVPFTIPCDHETTDWTEMYSDTLSVTTTREHTASLLRQKGKQHQSDVPVLLTAALAQTLKRWTGSSHLVIEMENHGRHLEDTDVSRTVGWFTALYPVAIRLPEGPVDDQLRSVREQLHAIPNHGLGYGLRKYPPVRHLPSRIAEVRLNYLGQFGRELHNELFSISDIPHGRESDPANVMTAKLEINAMVIREHLNLSIKYNRRAHNATTIRWFAAAFSDCLAGILVSKDKSDDALVASDFDAVGLDEKTFNALFS</sequence>
<feature type="domain" description="Carrier" evidence="4">
    <location>
        <begin position="1608"/>
        <end position="1682"/>
    </location>
</feature>
<comment type="cofactor">
    <cofactor evidence="1">
        <name>pantetheine 4'-phosphate</name>
        <dbReference type="ChEBI" id="CHEBI:47942"/>
    </cofactor>
</comment>
<dbReference type="InterPro" id="IPR023213">
    <property type="entry name" value="CAT-like_dom_sf"/>
</dbReference>
<dbReference type="FunFam" id="3.40.50.980:FF:000001">
    <property type="entry name" value="Non-ribosomal peptide synthetase"/>
    <property type="match status" value="1"/>
</dbReference>
<dbReference type="PROSITE" id="PS00455">
    <property type="entry name" value="AMP_BINDING"/>
    <property type="match status" value="2"/>
</dbReference>
<dbReference type="Gene3D" id="1.10.1200.10">
    <property type="entry name" value="ACP-like"/>
    <property type="match status" value="2"/>
</dbReference>
<dbReference type="Pfam" id="PF00550">
    <property type="entry name" value="PP-binding"/>
    <property type="match status" value="2"/>
</dbReference>
<dbReference type="SMART" id="SM00823">
    <property type="entry name" value="PKS_PP"/>
    <property type="match status" value="2"/>
</dbReference>
<evidence type="ECO:0000313" key="6">
    <source>
        <dbReference type="Proteomes" id="UP001319200"/>
    </source>
</evidence>
<dbReference type="EMBL" id="JAHESF010000001">
    <property type="protein sequence ID" value="MBT1695434.1"/>
    <property type="molecule type" value="Genomic_DNA"/>
</dbReference>
<dbReference type="InterPro" id="IPR010060">
    <property type="entry name" value="NRPS_synth"/>
</dbReference>
<dbReference type="Proteomes" id="UP001319200">
    <property type="component" value="Unassembled WGS sequence"/>
</dbReference>
<keyword evidence="6" id="KW-1185">Reference proteome</keyword>
<reference evidence="5 6" key="1">
    <citation type="submission" date="2021-05" db="EMBL/GenBank/DDBJ databases">
        <title>A Polyphasic approach of four new species of the genus Ohtaekwangia: Ohtaekwangia histidinii sp. nov., Ohtaekwangia cretensis sp. nov., Ohtaekwangia indiensis sp. nov., Ohtaekwangia reichenbachii sp. nov. from diverse environment.</title>
        <authorList>
            <person name="Octaviana S."/>
        </authorList>
    </citation>
    <scope>NUCLEOTIDE SEQUENCE [LARGE SCALE GENOMIC DNA]</scope>
    <source>
        <strain evidence="5 6">PWU4</strain>
    </source>
</reference>
<dbReference type="Gene3D" id="3.30.559.10">
    <property type="entry name" value="Chloramphenicol acetyltransferase-like domain"/>
    <property type="match status" value="2"/>
</dbReference>